<dbReference type="InterPro" id="IPR021109">
    <property type="entry name" value="Peptidase_aspartic_dom_sf"/>
</dbReference>
<reference evidence="1 2" key="1">
    <citation type="submission" date="2024-09" db="EMBL/GenBank/DDBJ databases">
        <title>Chromosome-scale assembly of Riccia sorocarpa.</title>
        <authorList>
            <person name="Paukszto L."/>
        </authorList>
    </citation>
    <scope>NUCLEOTIDE SEQUENCE [LARGE SCALE GENOMIC DNA]</scope>
    <source>
        <strain evidence="1">LP-2024</strain>
        <tissue evidence="1">Aerial parts of the thallus</tissue>
    </source>
</reference>
<comment type="caution">
    <text evidence="1">The sequence shown here is derived from an EMBL/GenBank/DDBJ whole genome shotgun (WGS) entry which is preliminary data.</text>
</comment>
<name>A0ABD3H4B1_9MARC</name>
<evidence type="ECO:0008006" key="3">
    <source>
        <dbReference type="Google" id="ProtNLM"/>
    </source>
</evidence>
<gene>
    <name evidence="1" type="ORF">R1sor_004270</name>
</gene>
<proteinExistence type="predicted"/>
<evidence type="ECO:0000313" key="2">
    <source>
        <dbReference type="Proteomes" id="UP001633002"/>
    </source>
</evidence>
<evidence type="ECO:0000313" key="1">
    <source>
        <dbReference type="EMBL" id="KAL3686248.1"/>
    </source>
</evidence>
<accession>A0ABD3H4B1</accession>
<sequence>MDVNRVPEDEMVRSFELAVTPELREHVKVLIAVSRNNWEQFSRAMREQYFVEDADRVTKRSFLEWVEQPNKGLSATALLREFDTRYSLLTRMERMVLEDTKTELFLRAADPELQERLEMRLEDNEAEGGLTTNWRKVQDAVELLEKQEQRKERGVIRRFVPTAPAAVPIVPIAQIPVVSTVGQPARPLVPRKDDPSLEDIMKGMRDLSLKLTKLEEKGSGDAAAKPAARQGWVQRCIWCDNPDHARRECGEFSTMLGRGIIFWKDGKVALRDIGEFLATNFGKGGMKKLVKDYLAAHSVAAVEAACYGLSVGEDFTSEGYVKPSCLWKSALTAMKEEKTPVEVLARTATTIRQETDWNDPVETLAIHAYIAKSQHEALVEEKRQIKFSLRQVLGIAKKEFHDIIIDIVKRKRHLIEEATEGLTHALGIDGEDVGIAKYCQQTAERKKGLRVRFEDEIEEEGDVNPSHYTRDHWARATGETMVKLEGLEEPVVALIDHGSEINLMSKSVYEKRKWPIDTDHTWRIKAANNTTGGLIGTCPEVKLKIRNVKID</sequence>
<dbReference type="Gene3D" id="2.40.70.10">
    <property type="entry name" value="Acid Proteases"/>
    <property type="match status" value="1"/>
</dbReference>
<keyword evidence="2" id="KW-1185">Reference proteome</keyword>
<protein>
    <recommendedName>
        <fullName evidence="3">Peptidase A2 domain-containing protein</fullName>
    </recommendedName>
</protein>
<dbReference type="EMBL" id="JBJQOH010000006">
    <property type="protein sequence ID" value="KAL3686248.1"/>
    <property type="molecule type" value="Genomic_DNA"/>
</dbReference>
<dbReference type="AlphaFoldDB" id="A0ABD3H4B1"/>
<dbReference type="CDD" id="cd00303">
    <property type="entry name" value="retropepsin_like"/>
    <property type="match status" value="1"/>
</dbReference>
<organism evidence="1 2">
    <name type="scientific">Riccia sorocarpa</name>
    <dbReference type="NCBI Taxonomy" id="122646"/>
    <lineage>
        <taxon>Eukaryota</taxon>
        <taxon>Viridiplantae</taxon>
        <taxon>Streptophyta</taxon>
        <taxon>Embryophyta</taxon>
        <taxon>Marchantiophyta</taxon>
        <taxon>Marchantiopsida</taxon>
        <taxon>Marchantiidae</taxon>
        <taxon>Marchantiales</taxon>
        <taxon>Ricciaceae</taxon>
        <taxon>Riccia</taxon>
    </lineage>
</organism>
<dbReference type="Proteomes" id="UP001633002">
    <property type="component" value="Unassembled WGS sequence"/>
</dbReference>